<keyword evidence="3" id="KW-0540">Nuclease</keyword>
<evidence type="ECO:0000259" key="2">
    <source>
        <dbReference type="Pfam" id="PF00149"/>
    </source>
</evidence>
<dbReference type="PANTHER" id="PTHR30337:SF7">
    <property type="entry name" value="PHOSPHOESTERASE"/>
    <property type="match status" value="1"/>
</dbReference>
<evidence type="ECO:0000313" key="3">
    <source>
        <dbReference type="EMBL" id="MFC4738272.1"/>
    </source>
</evidence>
<organism evidence="3 4">
    <name type="scientific">Bacillus daqingensis</name>
    <dbReference type="NCBI Taxonomy" id="872396"/>
    <lineage>
        <taxon>Bacteria</taxon>
        <taxon>Bacillati</taxon>
        <taxon>Bacillota</taxon>
        <taxon>Bacilli</taxon>
        <taxon>Bacillales</taxon>
        <taxon>Bacillaceae</taxon>
        <taxon>Bacillus</taxon>
    </lineage>
</organism>
<keyword evidence="3" id="KW-0269">Exonuclease</keyword>
<dbReference type="CDD" id="cd00840">
    <property type="entry name" value="MPP_Mre11_N"/>
    <property type="match status" value="1"/>
</dbReference>
<dbReference type="InterPro" id="IPR050535">
    <property type="entry name" value="DNA_Repair-Maintenance_Comp"/>
</dbReference>
<gene>
    <name evidence="3" type="ORF">ACFO4L_17000</name>
</gene>
<dbReference type="InterPro" id="IPR004843">
    <property type="entry name" value="Calcineurin-like_PHP"/>
</dbReference>
<sequence length="389" mass="42997">MIRFIHCADLHLDRPVSIPETVPAEQKAALQRSAKVSFSNACETAAAERVDFMLISGDLYHYETRSLSAQRYLRSELEKLARRHIPVYIIHGNHDPVISGRAALPMPENVHVFSEEGERVTLSCREETVHLYGFSYSGSSHPDSPINKLKLQPDNGFHIGLLHGQEAAGAAHDYAPFQLRELKEAGFDYWALGHIHQRSELSKVPPIHYPGSIIGASRKETGAKGVLMVELEADRPPAVTFMETAPFVRENVSIDCTGIETIDELVSACFAGLNTNTLYSIILAGTLSIAGLETSGQVDLHLMLADEAEASGIILDKIFNHTERESEALASDLQHELKLAVNDMKADGSLHQLTKHPVISRHLPDSLKEDELFWQDVWRELISAGGTSK</sequence>
<dbReference type="GO" id="GO:0004527">
    <property type="term" value="F:exonuclease activity"/>
    <property type="evidence" value="ECO:0007669"/>
    <property type="project" value="UniProtKB-KW"/>
</dbReference>
<dbReference type="Gene3D" id="3.60.21.10">
    <property type="match status" value="1"/>
</dbReference>
<protein>
    <submittedName>
        <fullName evidence="3">Exonuclease SbcCD subunit D</fullName>
    </submittedName>
</protein>
<dbReference type="RefSeq" id="WP_377910857.1">
    <property type="nucleotide sequence ID" value="NZ_JBHSGK010000021.1"/>
</dbReference>
<evidence type="ECO:0000256" key="1">
    <source>
        <dbReference type="ARBA" id="ARBA00022801"/>
    </source>
</evidence>
<keyword evidence="1" id="KW-0378">Hydrolase</keyword>
<accession>A0ABV9NYB8</accession>
<dbReference type="Pfam" id="PF00149">
    <property type="entry name" value="Metallophos"/>
    <property type="match status" value="1"/>
</dbReference>
<reference evidence="4" key="1">
    <citation type="journal article" date="2019" name="Int. J. Syst. Evol. Microbiol.">
        <title>The Global Catalogue of Microorganisms (GCM) 10K type strain sequencing project: providing services to taxonomists for standard genome sequencing and annotation.</title>
        <authorList>
            <consortium name="The Broad Institute Genomics Platform"/>
            <consortium name="The Broad Institute Genome Sequencing Center for Infectious Disease"/>
            <person name="Wu L."/>
            <person name="Ma J."/>
        </authorList>
    </citation>
    <scope>NUCLEOTIDE SEQUENCE [LARGE SCALE GENOMIC DNA]</scope>
    <source>
        <strain evidence="4">JCM 12165</strain>
    </source>
</reference>
<feature type="domain" description="Calcineurin-like phosphoesterase" evidence="2">
    <location>
        <begin position="2"/>
        <end position="197"/>
    </location>
</feature>
<dbReference type="PANTHER" id="PTHR30337">
    <property type="entry name" value="COMPONENT OF ATP-DEPENDENT DSDNA EXONUCLEASE"/>
    <property type="match status" value="1"/>
</dbReference>
<dbReference type="SUPFAM" id="SSF56300">
    <property type="entry name" value="Metallo-dependent phosphatases"/>
    <property type="match status" value="1"/>
</dbReference>
<proteinExistence type="predicted"/>
<dbReference type="InterPro" id="IPR041796">
    <property type="entry name" value="Mre11_N"/>
</dbReference>
<dbReference type="InterPro" id="IPR029052">
    <property type="entry name" value="Metallo-depent_PP-like"/>
</dbReference>
<evidence type="ECO:0000313" key="4">
    <source>
        <dbReference type="Proteomes" id="UP001595896"/>
    </source>
</evidence>
<name>A0ABV9NYB8_9BACI</name>
<dbReference type="EMBL" id="JBHSGK010000021">
    <property type="protein sequence ID" value="MFC4738272.1"/>
    <property type="molecule type" value="Genomic_DNA"/>
</dbReference>
<dbReference type="Proteomes" id="UP001595896">
    <property type="component" value="Unassembled WGS sequence"/>
</dbReference>
<keyword evidence="4" id="KW-1185">Reference proteome</keyword>
<comment type="caution">
    <text evidence="3">The sequence shown here is derived from an EMBL/GenBank/DDBJ whole genome shotgun (WGS) entry which is preliminary data.</text>
</comment>